<evidence type="ECO:0000313" key="4">
    <source>
        <dbReference type="EMBL" id="CAK9322459.1"/>
    </source>
</evidence>
<evidence type="ECO:0000256" key="1">
    <source>
        <dbReference type="ARBA" id="ARBA00022801"/>
    </source>
</evidence>
<dbReference type="InterPro" id="IPR052940">
    <property type="entry name" value="Carb_Esterase_6"/>
</dbReference>
<protein>
    <recommendedName>
        <fullName evidence="3">Sialate O-acetylesterase domain-containing protein</fullName>
    </recommendedName>
</protein>
<feature type="signal peptide" evidence="2">
    <location>
        <begin position="1"/>
        <end position="30"/>
    </location>
</feature>
<evidence type="ECO:0000256" key="2">
    <source>
        <dbReference type="SAM" id="SignalP"/>
    </source>
</evidence>
<evidence type="ECO:0000259" key="3">
    <source>
        <dbReference type="Pfam" id="PF03629"/>
    </source>
</evidence>
<dbReference type="SUPFAM" id="SSF52266">
    <property type="entry name" value="SGNH hydrolase"/>
    <property type="match status" value="1"/>
</dbReference>
<dbReference type="Proteomes" id="UP001642487">
    <property type="component" value="Chromosome 5"/>
</dbReference>
<dbReference type="EMBL" id="OZ021739">
    <property type="protein sequence ID" value="CAK9322459.1"/>
    <property type="molecule type" value="Genomic_DNA"/>
</dbReference>
<dbReference type="InterPro" id="IPR005181">
    <property type="entry name" value="SASA"/>
</dbReference>
<reference evidence="4 5" key="1">
    <citation type="submission" date="2024-03" db="EMBL/GenBank/DDBJ databases">
        <authorList>
            <person name="Gkanogiannis A."/>
            <person name="Becerra Lopez-Lavalle L."/>
        </authorList>
    </citation>
    <scope>NUCLEOTIDE SEQUENCE [LARGE SCALE GENOMIC DNA]</scope>
</reference>
<keyword evidence="1" id="KW-0378">Hydrolase</keyword>
<dbReference type="PANTHER" id="PTHR31988:SF19">
    <property type="entry name" value="9-O-ACETYL-N-ACETYLNEURAMINIC ACID DEACETYLASE-RELATED"/>
    <property type="match status" value="1"/>
</dbReference>
<feature type="chain" id="PRO_5047514961" description="Sialate O-acetylesterase domain-containing protein" evidence="2">
    <location>
        <begin position="31"/>
        <end position="166"/>
    </location>
</feature>
<sequence length="166" mass="18350">MKKTQRVKMALLRLSILLCTMLFDPSLSGATSTKNIFILAGRSNMAGRGGLEKNNLGNLTWDGYAPPLCQPNSSILRLNPKRQWEVAREPLHRGIDLNKTVGIGPRMPFAFQFIAKVEPKVGVVGLVPCARGGSLIGQWRKNHSNPKATFYKISLNESKHQIKKVG</sequence>
<gene>
    <name evidence="4" type="ORF">CITCOLO1_LOCUS14607</name>
</gene>
<feature type="domain" description="Sialate O-acetylesterase" evidence="3">
    <location>
        <begin position="34"/>
        <end position="162"/>
    </location>
</feature>
<dbReference type="Gene3D" id="3.40.50.1110">
    <property type="entry name" value="SGNH hydrolase"/>
    <property type="match status" value="1"/>
</dbReference>
<keyword evidence="5" id="KW-1185">Reference proteome</keyword>
<organism evidence="4 5">
    <name type="scientific">Citrullus colocynthis</name>
    <name type="common">colocynth</name>
    <dbReference type="NCBI Taxonomy" id="252529"/>
    <lineage>
        <taxon>Eukaryota</taxon>
        <taxon>Viridiplantae</taxon>
        <taxon>Streptophyta</taxon>
        <taxon>Embryophyta</taxon>
        <taxon>Tracheophyta</taxon>
        <taxon>Spermatophyta</taxon>
        <taxon>Magnoliopsida</taxon>
        <taxon>eudicotyledons</taxon>
        <taxon>Gunneridae</taxon>
        <taxon>Pentapetalae</taxon>
        <taxon>rosids</taxon>
        <taxon>fabids</taxon>
        <taxon>Cucurbitales</taxon>
        <taxon>Cucurbitaceae</taxon>
        <taxon>Benincaseae</taxon>
        <taxon>Citrullus</taxon>
    </lineage>
</organism>
<accession>A0ABP0YPK9</accession>
<proteinExistence type="predicted"/>
<dbReference type="Pfam" id="PF03629">
    <property type="entry name" value="SASA"/>
    <property type="match status" value="1"/>
</dbReference>
<dbReference type="InterPro" id="IPR036514">
    <property type="entry name" value="SGNH_hydro_sf"/>
</dbReference>
<evidence type="ECO:0000313" key="5">
    <source>
        <dbReference type="Proteomes" id="UP001642487"/>
    </source>
</evidence>
<keyword evidence="2" id="KW-0732">Signal</keyword>
<dbReference type="PANTHER" id="PTHR31988">
    <property type="entry name" value="ESTERASE, PUTATIVE (DUF303)-RELATED"/>
    <property type="match status" value="1"/>
</dbReference>
<name>A0ABP0YPK9_9ROSI</name>